<reference evidence="2" key="1">
    <citation type="journal article" date="2023" name="Nat. Plants">
        <title>Single-cell RNA sequencing provides a high-resolution roadmap for understanding the multicellular compartmentation of specialized metabolism.</title>
        <authorList>
            <person name="Sun S."/>
            <person name="Shen X."/>
            <person name="Li Y."/>
            <person name="Li Y."/>
            <person name="Wang S."/>
            <person name="Li R."/>
            <person name="Zhang H."/>
            <person name="Shen G."/>
            <person name="Guo B."/>
            <person name="Wei J."/>
            <person name="Xu J."/>
            <person name="St-Pierre B."/>
            <person name="Chen S."/>
            <person name="Sun C."/>
        </authorList>
    </citation>
    <scope>NUCLEOTIDE SEQUENCE [LARGE SCALE GENOMIC DNA]</scope>
</reference>
<organism evidence="1 2">
    <name type="scientific">Catharanthus roseus</name>
    <name type="common">Madagascar periwinkle</name>
    <name type="synonym">Vinca rosea</name>
    <dbReference type="NCBI Taxonomy" id="4058"/>
    <lineage>
        <taxon>Eukaryota</taxon>
        <taxon>Viridiplantae</taxon>
        <taxon>Streptophyta</taxon>
        <taxon>Embryophyta</taxon>
        <taxon>Tracheophyta</taxon>
        <taxon>Spermatophyta</taxon>
        <taxon>Magnoliopsida</taxon>
        <taxon>eudicotyledons</taxon>
        <taxon>Gunneridae</taxon>
        <taxon>Pentapetalae</taxon>
        <taxon>asterids</taxon>
        <taxon>lamiids</taxon>
        <taxon>Gentianales</taxon>
        <taxon>Apocynaceae</taxon>
        <taxon>Rauvolfioideae</taxon>
        <taxon>Vinceae</taxon>
        <taxon>Catharanthinae</taxon>
        <taxon>Catharanthus</taxon>
    </lineage>
</organism>
<evidence type="ECO:0000313" key="1">
    <source>
        <dbReference type="EMBL" id="KAI5673671.1"/>
    </source>
</evidence>
<gene>
    <name evidence="1" type="ORF">M9H77_14035</name>
</gene>
<comment type="caution">
    <text evidence="1">The sequence shown here is derived from an EMBL/GenBank/DDBJ whole genome shotgun (WGS) entry which is preliminary data.</text>
</comment>
<accession>A0ACC0BM08</accession>
<name>A0ACC0BM08_CATRO</name>
<proteinExistence type="predicted"/>
<evidence type="ECO:0000313" key="2">
    <source>
        <dbReference type="Proteomes" id="UP001060085"/>
    </source>
</evidence>
<keyword evidence="2" id="KW-1185">Reference proteome</keyword>
<dbReference type="EMBL" id="CM044703">
    <property type="protein sequence ID" value="KAI5673671.1"/>
    <property type="molecule type" value="Genomic_DNA"/>
</dbReference>
<sequence length="195" mass="22343">MRIPRHLPPGLKLLKNILPGGRAICFIRPSRMQFFTYSGVFASMLTFYFHRCLLFCSKQFSLFWVSVSFMWRSIMEGHKLLKQSLYWRIGNGRKVKVRKETWLMTPYEFKLQKFGPIEARSWYKVSVDGAFKSNGAGAGVVVRDDVGEITATTAMRLHGIKDANHAEIMALWSGVILARELMFSNLIIEPDCSPT</sequence>
<protein>
    <submittedName>
        <fullName evidence="1">Uncharacterized protein</fullName>
    </submittedName>
</protein>
<dbReference type="Proteomes" id="UP001060085">
    <property type="component" value="Linkage Group LG03"/>
</dbReference>